<evidence type="ECO:0000313" key="4">
    <source>
        <dbReference type="EMBL" id="PWI34416.1"/>
    </source>
</evidence>
<keyword evidence="5" id="KW-1185">Reference proteome</keyword>
<evidence type="ECO:0000256" key="3">
    <source>
        <dbReference type="SAM" id="SignalP"/>
    </source>
</evidence>
<evidence type="ECO:0008006" key="6">
    <source>
        <dbReference type="Google" id="ProtNLM"/>
    </source>
</evidence>
<proteinExistence type="inferred from homology"/>
<evidence type="ECO:0000313" key="5">
    <source>
        <dbReference type="Proteomes" id="UP000245362"/>
    </source>
</evidence>
<evidence type="ECO:0000256" key="2">
    <source>
        <dbReference type="ARBA" id="ARBA00022729"/>
    </source>
</evidence>
<keyword evidence="2 3" id="KW-0732">Signal</keyword>
<protein>
    <recommendedName>
        <fullName evidence="6">DUF2057 domain-containing protein</fullName>
    </recommendedName>
</protein>
<feature type="chain" id="PRO_5015439898" description="DUF2057 domain-containing protein" evidence="3">
    <location>
        <begin position="22"/>
        <end position="246"/>
    </location>
</feature>
<dbReference type="PANTHER" id="PTHR38108">
    <property type="entry name" value="UPF0319 PROTEIN YCCT"/>
    <property type="match status" value="1"/>
</dbReference>
<dbReference type="Proteomes" id="UP000245362">
    <property type="component" value="Unassembled WGS sequence"/>
</dbReference>
<comment type="similarity">
    <text evidence="1">Belongs to the UPF0319 family.</text>
</comment>
<dbReference type="EMBL" id="QFWT01000002">
    <property type="protein sequence ID" value="PWI34416.1"/>
    <property type="molecule type" value="Genomic_DNA"/>
</dbReference>
<evidence type="ECO:0000256" key="1">
    <source>
        <dbReference type="ARBA" id="ARBA00008490"/>
    </source>
</evidence>
<dbReference type="RefSeq" id="WP_109318752.1">
    <property type="nucleotide sequence ID" value="NZ_QFWT01000002.1"/>
</dbReference>
<gene>
    <name evidence="4" type="ORF">DI392_04710</name>
</gene>
<dbReference type="AlphaFoldDB" id="A0A2U3BCA0"/>
<dbReference type="OrthoDB" id="6214057at2"/>
<accession>A0A2U3BCA0</accession>
<reference evidence="4 5" key="1">
    <citation type="submission" date="2018-05" db="EMBL/GenBank/DDBJ databases">
        <title>Vibrio limimaris sp. nov., isolated from marine sediment.</title>
        <authorList>
            <person name="Li C.-M."/>
        </authorList>
    </citation>
    <scope>NUCLEOTIDE SEQUENCE [LARGE SCALE GENOMIC DNA]</scope>
    <source>
        <strain evidence="4 5">E4404</strain>
    </source>
</reference>
<feature type="signal peptide" evidence="3">
    <location>
        <begin position="1"/>
        <end position="21"/>
    </location>
</feature>
<dbReference type="InterPro" id="IPR018635">
    <property type="entry name" value="UPF0319"/>
</dbReference>
<organism evidence="4 5">
    <name type="scientific">Vibrio albus</name>
    <dbReference type="NCBI Taxonomy" id="2200953"/>
    <lineage>
        <taxon>Bacteria</taxon>
        <taxon>Pseudomonadati</taxon>
        <taxon>Pseudomonadota</taxon>
        <taxon>Gammaproteobacteria</taxon>
        <taxon>Vibrionales</taxon>
        <taxon>Vibrionaceae</taxon>
        <taxon>Vibrio</taxon>
    </lineage>
</organism>
<dbReference type="PANTHER" id="PTHR38108:SF1">
    <property type="entry name" value="UPF0319 PROTEIN YCCT"/>
    <property type="match status" value="1"/>
</dbReference>
<dbReference type="Pfam" id="PF09829">
    <property type="entry name" value="DUF2057"/>
    <property type="match status" value="1"/>
</dbReference>
<sequence>MRFIRCMLTGCMLLLSPLAFSAVMVELDRELEPVMIDGKEVGIRISTQRVIELENGQNQLVVRVSKLIPKQSQFEKYYSNPVVLTFEAHDTTLYVSAAEEVKTQEQAKRFKDSPVMNVVDNAGKPLVVQQGVLMPGSGLVRNYRNELEEFNQTHGLMGAGAERKAQALKVTKQQNSSQALEMIQYWYAKASDKDRETFINWAFQNRKTISEPLMWENQPAKMLGYWYTEAAEKERSGILGWLLQQE</sequence>
<comment type="caution">
    <text evidence="4">The sequence shown here is derived from an EMBL/GenBank/DDBJ whole genome shotgun (WGS) entry which is preliminary data.</text>
</comment>
<name>A0A2U3BCA0_9VIBR</name>